<organism evidence="1 2">
    <name type="scientific">Venturia effusa</name>
    <dbReference type="NCBI Taxonomy" id="50376"/>
    <lineage>
        <taxon>Eukaryota</taxon>
        <taxon>Fungi</taxon>
        <taxon>Dikarya</taxon>
        <taxon>Ascomycota</taxon>
        <taxon>Pezizomycotina</taxon>
        <taxon>Dothideomycetes</taxon>
        <taxon>Pleosporomycetidae</taxon>
        <taxon>Venturiales</taxon>
        <taxon>Venturiaceae</taxon>
        <taxon>Venturia</taxon>
    </lineage>
</organism>
<sequence>MLKENTFVIRYCKPEHRDQGALKGILHQASSLHVIIIYDPNHVEEIARFPKSHKRLRKLRLEFLFGLYTFVVMDVIGDEWFKRLGGVSKVLENVDVRDVVLSNSMLPGWWDWMMGSTGLRLTRKFAKDLETEMRKS</sequence>
<accession>A0A517KW20</accession>
<dbReference type="Proteomes" id="UP000316270">
    <property type="component" value="Chromosome 1"/>
</dbReference>
<gene>
    <name evidence="1" type="ORF">FKW77_003445</name>
</gene>
<reference evidence="1 2" key="1">
    <citation type="submission" date="2019-07" db="EMBL/GenBank/DDBJ databases">
        <title>Finished genome of Venturia effusa.</title>
        <authorList>
            <person name="Young C.A."/>
            <person name="Cox M.P."/>
            <person name="Ganley A.R.D."/>
            <person name="David W.J."/>
        </authorList>
    </citation>
    <scope>NUCLEOTIDE SEQUENCE [LARGE SCALE GENOMIC DNA]</scope>
    <source>
        <strain evidence="2">albino</strain>
    </source>
</reference>
<name>A0A517KW20_9PEZI</name>
<protein>
    <submittedName>
        <fullName evidence="1">Uncharacterized protein</fullName>
    </submittedName>
</protein>
<proteinExistence type="predicted"/>
<dbReference type="AlphaFoldDB" id="A0A517KW20"/>
<evidence type="ECO:0000313" key="1">
    <source>
        <dbReference type="EMBL" id="QDS67571.1"/>
    </source>
</evidence>
<keyword evidence="2" id="KW-1185">Reference proteome</keyword>
<dbReference type="EMBL" id="CP042185">
    <property type="protein sequence ID" value="QDS67571.1"/>
    <property type="molecule type" value="Genomic_DNA"/>
</dbReference>
<evidence type="ECO:0000313" key="2">
    <source>
        <dbReference type="Proteomes" id="UP000316270"/>
    </source>
</evidence>